<evidence type="ECO:0000313" key="11">
    <source>
        <dbReference type="RefSeq" id="XP_022244264.1"/>
    </source>
</evidence>
<comment type="similarity">
    <text evidence="2 7">Belongs to the CDC6/cdc18 family.</text>
</comment>
<dbReference type="InterPro" id="IPR015163">
    <property type="entry name" value="Cdc6_C"/>
</dbReference>
<evidence type="ECO:0000256" key="8">
    <source>
        <dbReference type="SAM" id="MobiDB-lite"/>
    </source>
</evidence>
<dbReference type="Gene3D" id="1.10.8.60">
    <property type="match status" value="1"/>
</dbReference>
<feature type="compositionally biased region" description="Basic and acidic residues" evidence="8">
    <location>
        <begin position="51"/>
        <end position="66"/>
    </location>
</feature>
<evidence type="ECO:0000256" key="3">
    <source>
        <dbReference type="ARBA" id="ARBA00022618"/>
    </source>
</evidence>
<dbReference type="InterPro" id="IPR050311">
    <property type="entry name" value="ORC1/CDC6"/>
</dbReference>
<feature type="compositionally biased region" description="Polar residues" evidence="8">
    <location>
        <begin position="67"/>
        <end position="83"/>
    </location>
</feature>
<keyword evidence="3 11" id="KW-0132">Cell division</keyword>
<gene>
    <name evidence="11" type="primary">LOC106461563</name>
</gene>
<dbReference type="PIRSF" id="PIRSF001767">
    <property type="entry name" value="Cdc6"/>
    <property type="match status" value="1"/>
</dbReference>
<dbReference type="GO" id="GO:0051301">
    <property type="term" value="P:cell division"/>
    <property type="evidence" value="ECO:0007669"/>
    <property type="project" value="UniProtKB-KW"/>
</dbReference>
<dbReference type="SMART" id="SM01074">
    <property type="entry name" value="Cdc6_C"/>
    <property type="match status" value="1"/>
</dbReference>
<dbReference type="InterPro" id="IPR049945">
    <property type="entry name" value="AAA_22"/>
</dbReference>
<dbReference type="PANTHER" id="PTHR10763">
    <property type="entry name" value="CELL DIVISION CONTROL PROTEIN 6-RELATED"/>
    <property type="match status" value="1"/>
</dbReference>
<evidence type="ECO:0000256" key="1">
    <source>
        <dbReference type="ARBA" id="ARBA00004123"/>
    </source>
</evidence>
<dbReference type="RefSeq" id="XP_022244264.1">
    <property type="nucleotide sequence ID" value="XM_022388556.1"/>
</dbReference>
<keyword evidence="10" id="KW-1185">Reference proteome</keyword>
<dbReference type="InterPro" id="IPR016314">
    <property type="entry name" value="Cdc6/18"/>
</dbReference>
<evidence type="ECO:0000256" key="4">
    <source>
        <dbReference type="ARBA" id="ARBA00022705"/>
    </source>
</evidence>
<keyword evidence="6" id="KW-0131">Cell cycle</keyword>
<evidence type="ECO:0000256" key="6">
    <source>
        <dbReference type="ARBA" id="ARBA00023306"/>
    </source>
</evidence>
<dbReference type="InterPro" id="IPR054425">
    <property type="entry name" value="Cdc6_ORC1-like_ATPase_lid"/>
</dbReference>
<dbReference type="InterPro" id="IPR036390">
    <property type="entry name" value="WH_DNA-bd_sf"/>
</dbReference>
<comment type="function">
    <text evidence="7">Involved in the initiation of DNA replication. Also participates in checkpoint controls that ensure DNA replication is completed before mitosis is initiated.</text>
</comment>
<dbReference type="SUPFAM" id="SSF52540">
    <property type="entry name" value="P-loop containing nucleoside triphosphate hydrolases"/>
    <property type="match status" value="1"/>
</dbReference>
<evidence type="ECO:0000259" key="9">
    <source>
        <dbReference type="SMART" id="SM01074"/>
    </source>
</evidence>
<evidence type="ECO:0000256" key="5">
    <source>
        <dbReference type="ARBA" id="ARBA00023242"/>
    </source>
</evidence>
<dbReference type="Pfam" id="PF13401">
    <property type="entry name" value="AAA_22"/>
    <property type="match status" value="1"/>
</dbReference>
<organism evidence="10 11">
    <name type="scientific">Limulus polyphemus</name>
    <name type="common">Atlantic horseshoe crab</name>
    <dbReference type="NCBI Taxonomy" id="6850"/>
    <lineage>
        <taxon>Eukaryota</taxon>
        <taxon>Metazoa</taxon>
        <taxon>Ecdysozoa</taxon>
        <taxon>Arthropoda</taxon>
        <taxon>Chelicerata</taxon>
        <taxon>Merostomata</taxon>
        <taxon>Xiphosura</taxon>
        <taxon>Limulidae</taxon>
        <taxon>Limulus</taxon>
    </lineage>
</organism>
<dbReference type="PANTHER" id="PTHR10763:SF26">
    <property type="entry name" value="CELL DIVISION CONTROL PROTEIN 6 HOMOLOG"/>
    <property type="match status" value="1"/>
</dbReference>
<evidence type="ECO:0000313" key="10">
    <source>
        <dbReference type="Proteomes" id="UP000694941"/>
    </source>
</evidence>
<dbReference type="Pfam" id="PF09079">
    <property type="entry name" value="WHD_Cdc6"/>
    <property type="match status" value="1"/>
</dbReference>
<dbReference type="SUPFAM" id="SSF46785">
    <property type="entry name" value="Winged helix' DNA-binding domain"/>
    <property type="match status" value="1"/>
</dbReference>
<dbReference type="Pfam" id="PF22606">
    <property type="entry name" value="Cdc6-ORC-like_ATPase_lid"/>
    <property type="match status" value="1"/>
</dbReference>
<dbReference type="InterPro" id="IPR036388">
    <property type="entry name" value="WH-like_DNA-bd_sf"/>
</dbReference>
<dbReference type="Gene3D" id="1.10.10.10">
    <property type="entry name" value="Winged helix-like DNA-binding domain superfamily/Winged helix DNA-binding domain"/>
    <property type="match status" value="1"/>
</dbReference>
<keyword evidence="4" id="KW-0235">DNA replication</keyword>
<name>A0ABM1SKV8_LIMPO</name>
<keyword evidence="5 7" id="KW-0539">Nucleus</keyword>
<evidence type="ECO:0000256" key="2">
    <source>
        <dbReference type="ARBA" id="ARBA00006184"/>
    </source>
</evidence>
<dbReference type="Gene3D" id="3.40.50.300">
    <property type="entry name" value="P-loop containing nucleotide triphosphate hydrolases"/>
    <property type="match status" value="1"/>
</dbReference>
<proteinExistence type="inferred from homology"/>
<feature type="region of interest" description="Disordered" evidence="8">
    <location>
        <begin position="41"/>
        <end position="127"/>
    </location>
</feature>
<accession>A0ABM1SKV8</accession>
<comment type="subcellular location">
    <subcellularLocation>
        <location evidence="1 7">Nucleus</location>
    </subcellularLocation>
</comment>
<dbReference type="Proteomes" id="UP000694941">
    <property type="component" value="Unplaced"/>
</dbReference>
<reference evidence="11" key="1">
    <citation type="submission" date="2025-08" db="UniProtKB">
        <authorList>
            <consortium name="RefSeq"/>
        </authorList>
    </citation>
    <scope>IDENTIFICATION</scope>
    <source>
        <tissue evidence="11">Muscle</tissue>
    </source>
</reference>
<dbReference type="InterPro" id="IPR027417">
    <property type="entry name" value="P-loop_NTPase"/>
</dbReference>
<protein>
    <recommendedName>
        <fullName evidence="7">Cell division control protein</fullName>
    </recommendedName>
</protein>
<dbReference type="CDD" id="cd00009">
    <property type="entry name" value="AAA"/>
    <property type="match status" value="1"/>
</dbReference>
<sequence length="582" mass="65202">MPSIQTTVNFPIRKTRSGTKNAAVVKNQDQLIISKHSVSAKKNYLSRPRRKCEVDRDENRENRGEQSTELNKNIASNRNSPQAFCTPRTPKKSPSRDTQLGELCSPSKRAKESSENNAPEILQTPETGKISPLRTKNITQSEPTHAPVRRNIFGSKSFTTVQLSKRDVSCYQHARQVLHTSVPSRILCREKEILEIADFIDSHLDHRSSGSMYISGAPGTGKTCCLTQILEAKKLKRNFKSIFVNCMSFRSSTAIYNKISSELSCMPNSSSQRDVLKSIEKKLTDTGSMVVLVLDEIDHLDSKNQEVLYTLFDWPRQKNSRLLLIGIANAFDLTERVLPRLQALGCQPPVLHFKPYTRQQIVTILDDRLKEIQSTGTHVIHPMALQLCARKVAACAGDIRKALDVCSVPFYVKCQQILKPTADDGCNPGSPRKSLSSSSLPVTPVGMQHISSVLHEVYGSRVLSSDSENSARFSTMPLQHKILLCSLLLVLRNGKVKEVPVGKLQEIWTRLCKKHHVSEFDQSEFMGICTLVESQGVIGLKKHKESRLTKITLKIDEKEVEHVIQDKMLLASVLSDKTVLKK</sequence>
<feature type="domain" description="Cdc6 C-terminal" evidence="9">
    <location>
        <begin position="484"/>
        <end position="564"/>
    </location>
</feature>
<dbReference type="GeneID" id="106461563"/>
<evidence type="ECO:0000256" key="7">
    <source>
        <dbReference type="PIRNR" id="PIRNR001767"/>
    </source>
</evidence>